<sequence length="313" mass="36885">MRDAFSFQKNKTPFCVIKIRDLSLIHLKEFSMNRKELEKRVDEADITADPIFSWVMEQGNNCRDLLRAIAPELHIQTASFETQKRLKFHPAMHGIIPDIYATDNKGRVFDIELQMTLPDFLGKRMRYYFSMMDQSLFMQGENYRNLPTTYLILILPTDPLGLNQYRYDTTWSTKGFKHDPLNIGQKLILLNASGTKGKITPRLQGFFDLMRGKINTNDSFVQKLQSDVEKYKTNPERRKELMDYQMKLDDMRYVGEKAGIKTGKEEERINAIKKMIRRYRQFNADDKKILSLLTQDYGNDFSQKELRQFIKNN</sequence>
<dbReference type="Proteomes" id="UP000000664">
    <property type="component" value="Chromosome"/>
</dbReference>
<dbReference type="KEGG" id="lga:LGAS_1658"/>
<dbReference type="Pfam" id="PF12784">
    <property type="entry name" value="PDDEXK_2"/>
    <property type="match status" value="1"/>
</dbReference>
<dbReference type="NCBIfam" id="TIGR01784">
    <property type="entry name" value="T_den_put_tspse"/>
    <property type="match status" value="1"/>
</dbReference>
<dbReference type="AlphaFoldDB" id="A0A805ZJ77"/>
<evidence type="ECO:0008006" key="3">
    <source>
        <dbReference type="Google" id="ProtNLM"/>
    </source>
</evidence>
<evidence type="ECO:0000313" key="1">
    <source>
        <dbReference type="EMBL" id="ABJ60950.1"/>
    </source>
</evidence>
<organism evidence="1 2">
    <name type="scientific">Lactobacillus gasseri (strain ATCC 33323 / DSM 20243 / BCRC 14619 / CIP 102991 / JCM 1131 / KCTC 3163 / NCIMB 11718 / NCTC 13722 / AM63)</name>
    <dbReference type="NCBI Taxonomy" id="324831"/>
    <lineage>
        <taxon>Bacteria</taxon>
        <taxon>Bacillati</taxon>
        <taxon>Bacillota</taxon>
        <taxon>Bacilli</taxon>
        <taxon>Lactobacillales</taxon>
        <taxon>Lactobacillaceae</taxon>
        <taxon>Lactobacillus</taxon>
    </lineage>
</organism>
<dbReference type="EMBL" id="CP000413">
    <property type="protein sequence ID" value="ABJ60950.1"/>
    <property type="molecule type" value="Genomic_DNA"/>
</dbReference>
<proteinExistence type="predicted"/>
<name>A0A805ZJ77_LACGA</name>
<reference evidence="1 2" key="1">
    <citation type="journal article" date="2006" name="Proc. Natl. Acad. Sci. U.S.A.">
        <title>Comparative genomics of the lactic acid bacteria.</title>
        <authorList>
            <person name="Makarova K."/>
            <person name="Slesarev A."/>
            <person name="Wolf Y."/>
            <person name="Sorokin A."/>
            <person name="Mirkin B."/>
            <person name="Koonin E."/>
            <person name="Pavlov A."/>
            <person name="Pavlova N."/>
            <person name="Karamychev V."/>
            <person name="Polouchine N."/>
            <person name="Shakhova V."/>
            <person name="Grigoriev I."/>
            <person name="Lou Y."/>
            <person name="Rohksar D."/>
            <person name="Lucas S."/>
            <person name="Huang K."/>
            <person name="Goodstein D.M."/>
            <person name="Hawkins T."/>
            <person name="Plengvidhya V."/>
            <person name="Welker D."/>
            <person name="Hughes J."/>
            <person name="Goh Y."/>
            <person name="Benson A."/>
            <person name="Baldwin K."/>
            <person name="Lee J.H."/>
            <person name="Diaz-Muniz I."/>
            <person name="Dosti B."/>
            <person name="Smeianov V."/>
            <person name="Wechter W."/>
            <person name="Barabote R."/>
            <person name="Lorca G."/>
            <person name="Altermann E."/>
            <person name="Barrangou R."/>
            <person name="Ganesan B."/>
            <person name="Xie Y."/>
            <person name="Rawsthorne H."/>
            <person name="Tamir D."/>
            <person name="Parker C."/>
            <person name="Breidt F."/>
            <person name="Broadbent J."/>
            <person name="Hutkins R."/>
            <person name="O'Sullivan D."/>
            <person name="Steele J."/>
            <person name="Unlu G."/>
            <person name="Saier M."/>
            <person name="Klaenhammer T."/>
            <person name="Richardson P."/>
            <person name="Kozyavkin S."/>
            <person name="Weimer B."/>
            <person name="Mills D."/>
        </authorList>
    </citation>
    <scope>NUCLEOTIDE SEQUENCE [LARGE SCALE GENOMIC DNA]</scope>
    <source>
        <strain evidence="2">ATCC 33323 / DSM 20243 / BCRC 14619 / CIP 102991 / JCM 1131 / KCTC 3163 / NCIMB 11718 / NCTC 13722 / AM63</strain>
    </source>
</reference>
<dbReference type="InterPro" id="IPR010106">
    <property type="entry name" value="RpnA"/>
</dbReference>
<protein>
    <recommendedName>
        <fullName evidence="3">Rpn family recombination-promoting nuclease/putative transposase</fullName>
    </recommendedName>
</protein>
<accession>A0A805ZJ77</accession>
<evidence type="ECO:0000313" key="2">
    <source>
        <dbReference type="Proteomes" id="UP000000664"/>
    </source>
</evidence>
<gene>
    <name evidence="1" type="ordered locus">LGAS_1658</name>
</gene>